<dbReference type="Proteomes" id="UP000799753">
    <property type="component" value="Unassembled WGS sequence"/>
</dbReference>
<gene>
    <name evidence="1" type="ORF">P280DRAFT_481613</name>
</gene>
<dbReference type="AlphaFoldDB" id="A0A6A6RVR2"/>
<accession>A0A6A6RVR2</accession>
<keyword evidence="2" id="KW-1185">Reference proteome</keyword>
<reference evidence="1" key="1">
    <citation type="journal article" date="2020" name="Stud. Mycol.">
        <title>101 Dothideomycetes genomes: a test case for predicting lifestyles and emergence of pathogens.</title>
        <authorList>
            <person name="Haridas S."/>
            <person name="Albert R."/>
            <person name="Binder M."/>
            <person name="Bloem J."/>
            <person name="Labutti K."/>
            <person name="Salamov A."/>
            <person name="Andreopoulos B."/>
            <person name="Baker S."/>
            <person name="Barry K."/>
            <person name="Bills G."/>
            <person name="Bluhm B."/>
            <person name="Cannon C."/>
            <person name="Castanera R."/>
            <person name="Culley D."/>
            <person name="Daum C."/>
            <person name="Ezra D."/>
            <person name="Gonzalez J."/>
            <person name="Henrissat B."/>
            <person name="Kuo A."/>
            <person name="Liang C."/>
            <person name="Lipzen A."/>
            <person name="Lutzoni F."/>
            <person name="Magnuson J."/>
            <person name="Mondo S."/>
            <person name="Nolan M."/>
            <person name="Ohm R."/>
            <person name="Pangilinan J."/>
            <person name="Park H.-J."/>
            <person name="Ramirez L."/>
            <person name="Alfaro M."/>
            <person name="Sun H."/>
            <person name="Tritt A."/>
            <person name="Yoshinaga Y."/>
            <person name="Zwiers L.-H."/>
            <person name="Turgeon B."/>
            <person name="Goodwin S."/>
            <person name="Spatafora J."/>
            <person name="Crous P."/>
            <person name="Grigoriev I."/>
        </authorList>
    </citation>
    <scope>NUCLEOTIDE SEQUENCE</scope>
    <source>
        <strain evidence="1">CBS 473.64</strain>
    </source>
</reference>
<organism evidence="1 2">
    <name type="scientific">Massarina eburnea CBS 473.64</name>
    <dbReference type="NCBI Taxonomy" id="1395130"/>
    <lineage>
        <taxon>Eukaryota</taxon>
        <taxon>Fungi</taxon>
        <taxon>Dikarya</taxon>
        <taxon>Ascomycota</taxon>
        <taxon>Pezizomycotina</taxon>
        <taxon>Dothideomycetes</taxon>
        <taxon>Pleosporomycetidae</taxon>
        <taxon>Pleosporales</taxon>
        <taxon>Massarineae</taxon>
        <taxon>Massarinaceae</taxon>
        <taxon>Massarina</taxon>
    </lineage>
</organism>
<evidence type="ECO:0000313" key="2">
    <source>
        <dbReference type="Proteomes" id="UP000799753"/>
    </source>
</evidence>
<name>A0A6A6RVR2_9PLEO</name>
<proteinExistence type="predicted"/>
<dbReference type="OrthoDB" id="10507387at2759"/>
<dbReference type="EMBL" id="MU006788">
    <property type="protein sequence ID" value="KAF2638811.1"/>
    <property type="molecule type" value="Genomic_DNA"/>
</dbReference>
<sequence>MTTSHTLLLLLGFEAQIPLDERDEIRAVIKTLPEHSVVGQWAVGGASEKRPKGLKNSLWCRKGWHGWRGQPNPHATLILEWVDQAGDLVETVGIAHLHENGRESVKEYRTGVLWSGILGSSLWNRQDGLTVKPFFELTLAPPIADPPPAPVPAPAPAPARAPARAPPVVLPWGTDPRLLRQWIPPPADLPMYPTPPWLWPIFHPPGFVPPPPPGWSEAYADLGKGLGFRGWWEWWGRKKKKMRMETRTRERERMKMRMTAKTA</sequence>
<protein>
    <submittedName>
        <fullName evidence="1">Uncharacterized protein</fullName>
    </submittedName>
</protein>
<evidence type="ECO:0000313" key="1">
    <source>
        <dbReference type="EMBL" id="KAF2638811.1"/>
    </source>
</evidence>